<sequence length="179" mass="19920">MVCNIYRLPNRRYVYTKVLLVNSQRGKGATDPAAEPPRLEDDFGFAIGVVFRAYAKAVEAAVADIPGGPRGYFVLMAAVQGHANSQRSLANRLGIDRTIMTYLLDDLEKAGLVERRPDPSDRRNRHILPTEHGTRRWQELSGPVGQAEQQLLENLPDEARATFRTLLCTLAHHVSSPTT</sequence>
<feature type="domain" description="HTH marR-type" evidence="2">
    <location>
        <begin position="40"/>
        <end position="172"/>
    </location>
</feature>
<gene>
    <name evidence="3" type="ORF">GT755_29725</name>
</gene>
<dbReference type="PANTHER" id="PTHR33164">
    <property type="entry name" value="TRANSCRIPTIONAL REGULATOR, MARR FAMILY"/>
    <property type="match status" value="1"/>
</dbReference>
<dbReference type="GO" id="GO:0003700">
    <property type="term" value="F:DNA-binding transcription factor activity"/>
    <property type="evidence" value="ECO:0007669"/>
    <property type="project" value="InterPro"/>
</dbReference>
<dbReference type="InterPro" id="IPR039422">
    <property type="entry name" value="MarR/SlyA-like"/>
</dbReference>
<name>A0A7C9N4R8_9ACTN</name>
<evidence type="ECO:0000259" key="2">
    <source>
        <dbReference type="PROSITE" id="PS50995"/>
    </source>
</evidence>
<dbReference type="Proteomes" id="UP000479526">
    <property type="component" value="Unassembled WGS sequence"/>
</dbReference>
<reference evidence="3 4" key="1">
    <citation type="submission" date="2020-01" db="EMBL/GenBank/DDBJ databases">
        <title>Herbidospora sp. NEAU-GS84 nov., a novel actinomycete isolated from soil.</title>
        <authorList>
            <person name="Han L."/>
        </authorList>
    </citation>
    <scope>NUCLEOTIDE SEQUENCE [LARGE SCALE GENOMIC DNA]</scope>
    <source>
        <strain evidence="3 4">NEAU-GS84</strain>
    </source>
</reference>
<accession>A0A7C9N4R8</accession>
<feature type="compositionally biased region" description="Basic and acidic residues" evidence="1">
    <location>
        <begin position="116"/>
        <end position="138"/>
    </location>
</feature>
<dbReference type="Gene3D" id="1.10.10.10">
    <property type="entry name" value="Winged helix-like DNA-binding domain superfamily/Winged helix DNA-binding domain"/>
    <property type="match status" value="1"/>
</dbReference>
<organism evidence="3 4">
    <name type="scientific">Herbidospora solisilvae</name>
    <dbReference type="NCBI Taxonomy" id="2696284"/>
    <lineage>
        <taxon>Bacteria</taxon>
        <taxon>Bacillati</taxon>
        <taxon>Actinomycetota</taxon>
        <taxon>Actinomycetes</taxon>
        <taxon>Streptosporangiales</taxon>
        <taxon>Streptosporangiaceae</taxon>
        <taxon>Herbidospora</taxon>
    </lineage>
</organism>
<keyword evidence="4" id="KW-1185">Reference proteome</keyword>
<dbReference type="EMBL" id="WXEW01000009">
    <property type="protein sequence ID" value="NAS25849.1"/>
    <property type="molecule type" value="Genomic_DNA"/>
</dbReference>
<evidence type="ECO:0000313" key="3">
    <source>
        <dbReference type="EMBL" id="NAS25849.1"/>
    </source>
</evidence>
<protein>
    <submittedName>
        <fullName evidence="3">MarR family transcriptional regulator</fullName>
    </submittedName>
</protein>
<dbReference type="AlphaFoldDB" id="A0A7C9N4R8"/>
<dbReference type="InterPro" id="IPR036390">
    <property type="entry name" value="WH_DNA-bd_sf"/>
</dbReference>
<dbReference type="PROSITE" id="PS50995">
    <property type="entry name" value="HTH_MARR_2"/>
    <property type="match status" value="1"/>
</dbReference>
<dbReference type="PANTHER" id="PTHR33164:SF43">
    <property type="entry name" value="HTH-TYPE TRANSCRIPTIONAL REPRESSOR YETL"/>
    <property type="match status" value="1"/>
</dbReference>
<dbReference type="SMART" id="SM00347">
    <property type="entry name" value="HTH_MARR"/>
    <property type="match status" value="1"/>
</dbReference>
<dbReference type="SUPFAM" id="SSF46785">
    <property type="entry name" value="Winged helix' DNA-binding domain"/>
    <property type="match status" value="1"/>
</dbReference>
<feature type="region of interest" description="Disordered" evidence="1">
    <location>
        <begin position="116"/>
        <end position="141"/>
    </location>
</feature>
<dbReference type="InterPro" id="IPR000835">
    <property type="entry name" value="HTH_MarR-typ"/>
</dbReference>
<dbReference type="GO" id="GO:0006950">
    <property type="term" value="P:response to stress"/>
    <property type="evidence" value="ECO:0007669"/>
    <property type="project" value="TreeGrafter"/>
</dbReference>
<dbReference type="PRINTS" id="PR00598">
    <property type="entry name" value="HTHMARR"/>
</dbReference>
<evidence type="ECO:0000313" key="4">
    <source>
        <dbReference type="Proteomes" id="UP000479526"/>
    </source>
</evidence>
<dbReference type="Pfam" id="PF01047">
    <property type="entry name" value="MarR"/>
    <property type="match status" value="1"/>
</dbReference>
<evidence type="ECO:0000256" key="1">
    <source>
        <dbReference type="SAM" id="MobiDB-lite"/>
    </source>
</evidence>
<proteinExistence type="predicted"/>
<dbReference type="InterPro" id="IPR036388">
    <property type="entry name" value="WH-like_DNA-bd_sf"/>
</dbReference>
<comment type="caution">
    <text evidence="3">The sequence shown here is derived from an EMBL/GenBank/DDBJ whole genome shotgun (WGS) entry which is preliminary data.</text>
</comment>